<feature type="binding site" evidence="20">
    <location>
        <position position="546"/>
    </location>
    <ligand>
        <name>chlorophyll a</name>
        <dbReference type="ChEBI" id="CHEBI:58416"/>
        <label>1</label>
    </ligand>
</feature>
<dbReference type="GO" id="GO:0008270">
    <property type="term" value="F:zinc ion binding"/>
    <property type="evidence" value="ECO:0007669"/>
    <property type="project" value="UniProtKB-KW"/>
</dbReference>
<dbReference type="GO" id="GO:0016168">
    <property type="term" value="F:chlorophyll binding"/>
    <property type="evidence" value="ECO:0007669"/>
    <property type="project" value="UniProtKB-KW"/>
</dbReference>
<dbReference type="Pfam" id="PF00504">
    <property type="entry name" value="Chloroa_b-bind"/>
    <property type="match status" value="1"/>
</dbReference>
<dbReference type="GO" id="GO:0009522">
    <property type="term" value="C:photosystem I"/>
    <property type="evidence" value="ECO:0007669"/>
    <property type="project" value="UniProtKB-KW"/>
</dbReference>
<keyword evidence="25" id="KW-1185">Reference proteome</keyword>
<reference evidence="24 25" key="2">
    <citation type="journal article" date="2017" name="Genome Biol.">
        <title>New reference genome sequences of hot pepper reveal the massive evolution of plant disease-resistance genes by retroduplication.</title>
        <authorList>
            <person name="Kim S."/>
            <person name="Park J."/>
            <person name="Yeom S.I."/>
            <person name="Kim Y.M."/>
            <person name="Seo E."/>
            <person name="Kim K.T."/>
            <person name="Kim M.S."/>
            <person name="Lee J.M."/>
            <person name="Cheong K."/>
            <person name="Shin H.S."/>
            <person name="Kim S.B."/>
            <person name="Han K."/>
            <person name="Lee J."/>
            <person name="Park M."/>
            <person name="Lee H.A."/>
            <person name="Lee H.Y."/>
            <person name="Lee Y."/>
            <person name="Oh S."/>
            <person name="Lee J.H."/>
            <person name="Choi E."/>
            <person name="Choi E."/>
            <person name="Lee S.E."/>
            <person name="Jeon J."/>
            <person name="Kim H."/>
            <person name="Choi G."/>
            <person name="Song H."/>
            <person name="Lee J."/>
            <person name="Lee S.C."/>
            <person name="Kwon J.K."/>
            <person name="Lee H.Y."/>
            <person name="Koo N."/>
            <person name="Hong Y."/>
            <person name="Kim R.W."/>
            <person name="Kang W.H."/>
            <person name="Huh J.H."/>
            <person name="Kang B.C."/>
            <person name="Yang T.J."/>
            <person name="Lee Y.H."/>
            <person name="Bennetzen J.L."/>
            <person name="Choi D."/>
        </authorList>
    </citation>
    <scope>NUCLEOTIDE SEQUENCE [LARGE SCALE GENOMIC DNA]</scope>
    <source>
        <strain evidence="25">cv. CM334</strain>
    </source>
</reference>
<feature type="binding site" description="axial binding residue" evidence="20">
    <location>
        <position position="489"/>
    </location>
    <ligand>
        <name>chlorophyll b</name>
        <dbReference type="ChEBI" id="CHEBI:61721"/>
        <label>1</label>
    </ligand>
    <ligandPart>
        <name>Mg</name>
        <dbReference type="ChEBI" id="CHEBI:25107"/>
    </ligandPart>
</feature>
<keyword evidence="18" id="KW-0472">Membrane</keyword>
<evidence type="ECO:0000256" key="3">
    <source>
        <dbReference type="ARBA" id="ARBA00007259"/>
    </source>
</evidence>
<dbReference type="Pfam" id="PF22936">
    <property type="entry name" value="Pol_BBD"/>
    <property type="match status" value="1"/>
</dbReference>
<evidence type="ECO:0000256" key="5">
    <source>
        <dbReference type="ARBA" id="ARBA00022494"/>
    </source>
</evidence>
<evidence type="ECO:0000256" key="2">
    <source>
        <dbReference type="ARBA" id="ARBA00004454"/>
    </source>
</evidence>
<evidence type="ECO:0000256" key="6">
    <source>
        <dbReference type="ARBA" id="ARBA00022528"/>
    </source>
</evidence>
<dbReference type="SUPFAM" id="SSF57756">
    <property type="entry name" value="Retrovirus zinc finger-like domains"/>
    <property type="match status" value="1"/>
</dbReference>
<comment type="subcellular location">
    <subcellularLocation>
        <location evidence="2">Plastid</location>
        <location evidence="2">Chloroplast thylakoid membrane</location>
        <topology evidence="2">Multi-pass membrane protein</topology>
    </subcellularLocation>
</comment>
<evidence type="ECO:0000256" key="18">
    <source>
        <dbReference type="ARBA" id="ARBA00023136"/>
    </source>
</evidence>
<keyword evidence="7 22" id="KW-0602">Photosynthesis</keyword>
<dbReference type="InterPro" id="IPR001878">
    <property type="entry name" value="Znf_CCHC"/>
</dbReference>
<feature type="binding site" evidence="20">
    <location>
        <position position="431"/>
    </location>
    <ligand>
        <name>chlorophyll a</name>
        <dbReference type="ChEBI" id="CHEBI:58416"/>
        <label>1</label>
    </ligand>
</feature>
<dbReference type="InterPro" id="IPR036875">
    <property type="entry name" value="Znf_CCHC_sf"/>
</dbReference>
<feature type="binding site" evidence="20">
    <location>
        <position position="551"/>
    </location>
    <ligand>
        <name>chlorophyll a</name>
        <dbReference type="ChEBI" id="CHEBI:58416"/>
        <label>1</label>
    </ligand>
</feature>
<dbReference type="Gramene" id="PHT90204">
    <property type="protein sequence ID" value="PHT90204"/>
    <property type="gene ID" value="T459_05317"/>
</dbReference>
<feature type="binding site" description="axial binding residue" evidence="20">
    <location>
        <position position="594"/>
    </location>
    <ligand>
        <name>chlorophyll b</name>
        <dbReference type="ChEBI" id="CHEBI:61721"/>
        <label>1</label>
    </ligand>
    <ligandPart>
        <name>Mg</name>
        <dbReference type="ChEBI" id="CHEBI:25107"/>
    </ligandPart>
</feature>
<evidence type="ECO:0000256" key="1">
    <source>
        <dbReference type="ARBA" id="ARBA00003803"/>
    </source>
</evidence>
<evidence type="ECO:0000256" key="11">
    <source>
        <dbReference type="ARBA" id="ARBA00022723"/>
    </source>
</evidence>
<dbReference type="SUPFAM" id="SSF103511">
    <property type="entry name" value="Chlorophyll a-b binding protein"/>
    <property type="match status" value="1"/>
</dbReference>
<evidence type="ECO:0000313" key="24">
    <source>
        <dbReference type="EMBL" id="PHT90204.1"/>
    </source>
</evidence>
<evidence type="ECO:0000256" key="7">
    <source>
        <dbReference type="ARBA" id="ARBA00022531"/>
    </source>
</evidence>
<accession>A0A2G3A7J8</accession>
<evidence type="ECO:0000256" key="4">
    <source>
        <dbReference type="ARBA" id="ARBA00011769"/>
    </source>
</evidence>
<reference evidence="24 25" key="1">
    <citation type="journal article" date="2014" name="Nat. Genet.">
        <title>Genome sequence of the hot pepper provides insights into the evolution of pungency in Capsicum species.</title>
        <authorList>
            <person name="Kim S."/>
            <person name="Park M."/>
            <person name="Yeom S.I."/>
            <person name="Kim Y.M."/>
            <person name="Lee J.M."/>
            <person name="Lee H.A."/>
            <person name="Seo E."/>
            <person name="Choi J."/>
            <person name="Cheong K."/>
            <person name="Kim K.T."/>
            <person name="Jung K."/>
            <person name="Lee G.W."/>
            <person name="Oh S.K."/>
            <person name="Bae C."/>
            <person name="Kim S.B."/>
            <person name="Lee H.Y."/>
            <person name="Kim S.Y."/>
            <person name="Kim M.S."/>
            <person name="Kang B.C."/>
            <person name="Jo Y.D."/>
            <person name="Yang H.B."/>
            <person name="Jeong H.J."/>
            <person name="Kang W.H."/>
            <person name="Kwon J.K."/>
            <person name="Shin C."/>
            <person name="Lim J.Y."/>
            <person name="Park J.H."/>
            <person name="Huh J.H."/>
            <person name="Kim J.S."/>
            <person name="Kim B.D."/>
            <person name="Cohen O."/>
            <person name="Paran I."/>
            <person name="Suh M.C."/>
            <person name="Lee S.B."/>
            <person name="Kim Y.K."/>
            <person name="Shin Y."/>
            <person name="Noh S.J."/>
            <person name="Park J."/>
            <person name="Seo Y.S."/>
            <person name="Kwon S.Y."/>
            <person name="Kim H.A."/>
            <person name="Park J.M."/>
            <person name="Kim H.J."/>
            <person name="Choi S.B."/>
            <person name="Bosland P.W."/>
            <person name="Reeves G."/>
            <person name="Jo S.H."/>
            <person name="Lee B.W."/>
            <person name="Cho H.T."/>
            <person name="Choi H.S."/>
            <person name="Lee M.S."/>
            <person name="Yu Y."/>
            <person name="Do Choi Y."/>
            <person name="Park B.S."/>
            <person name="van Deynze A."/>
            <person name="Ashrafi H."/>
            <person name="Hill T."/>
            <person name="Kim W.T."/>
            <person name="Pai H.S."/>
            <person name="Ahn H.K."/>
            <person name="Yeam I."/>
            <person name="Giovannoni J.J."/>
            <person name="Rose J.K."/>
            <person name="Sorensen I."/>
            <person name="Lee S.J."/>
            <person name="Kim R.W."/>
            <person name="Choi I.Y."/>
            <person name="Choi B.S."/>
            <person name="Lim J.S."/>
            <person name="Lee Y.H."/>
            <person name="Choi D."/>
        </authorList>
    </citation>
    <scope>NUCLEOTIDE SEQUENCE [LARGE SCALE GENOMIC DNA]</scope>
    <source>
        <strain evidence="25">cv. CM334</strain>
    </source>
</reference>
<protein>
    <recommendedName>
        <fullName evidence="22">Chlorophyll a-b binding protein, chloroplastic</fullName>
    </recommendedName>
</protein>
<feature type="binding site" description="axial binding residue" evidence="20">
    <location>
        <position position="390"/>
    </location>
    <ligand>
        <name>chlorophyll b</name>
        <dbReference type="ChEBI" id="CHEBI:61721"/>
        <label>1</label>
    </ligand>
    <ligandPart>
        <name>Mg</name>
        <dbReference type="ChEBI" id="CHEBI:25107"/>
    </ligandPart>
</feature>
<dbReference type="GO" id="GO:0009523">
    <property type="term" value="C:photosystem II"/>
    <property type="evidence" value="ECO:0007669"/>
    <property type="project" value="UniProtKB-KW"/>
</dbReference>
<evidence type="ECO:0000259" key="23">
    <source>
        <dbReference type="PROSITE" id="PS50158"/>
    </source>
</evidence>
<dbReference type="GO" id="GO:0003676">
    <property type="term" value="F:nucleic acid binding"/>
    <property type="evidence" value="ECO:0007669"/>
    <property type="project" value="InterPro"/>
</dbReference>
<evidence type="ECO:0000256" key="16">
    <source>
        <dbReference type="ARBA" id="ARBA00022991"/>
    </source>
</evidence>
<dbReference type="SMART" id="SM00343">
    <property type="entry name" value="ZnF_C2HC"/>
    <property type="match status" value="1"/>
</dbReference>
<evidence type="ECO:0000256" key="10">
    <source>
        <dbReference type="ARBA" id="ARBA00022692"/>
    </source>
</evidence>
<dbReference type="AlphaFoldDB" id="A0A2G3A7J8"/>
<dbReference type="Gene3D" id="1.10.3460.10">
    <property type="entry name" value="Chlorophyll a/b binding protein domain"/>
    <property type="match status" value="1"/>
</dbReference>
<dbReference type="PANTHER" id="PTHR21649">
    <property type="entry name" value="CHLOROPHYLL A/B BINDING PROTEIN"/>
    <property type="match status" value="1"/>
</dbReference>
<feature type="binding site" evidence="20">
    <location>
        <position position="434"/>
    </location>
    <ligand>
        <name>chlorophyll a</name>
        <dbReference type="ChEBI" id="CHEBI:58416"/>
        <label>1</label>
    </ligand>
</feature>
<feature type="binding site" evidence="20">
    <location>
        <position position="578"/>
    </location>
    <ligand>
        <name>chlorophyll a</name>
        <dbReference type="ChEBI" id="CHEBI:58416"/>
        <label>1</label>
    </ligand>
</feature>
<keyword evidence="14" id="KW-0809">Transit peptide</keyword>
<evidence type="ECO:0000256" key="13">
    <source>
        <dbReference type="ARBA" id="ARBA00022842"/>
    </source>
</evidence>
<keyword evidence="5 20" id="KW-0148">Chlorophyll</keyword>
<dbReference type="Pfam" id="PF00098">
    <property type="entry name" value="zf-CCHC"/>
    <property type="match status" value="1"/>
</dbReference>
<dbReference type="STRING" id="4072.A0A2G3A7J8"/>
<keyword evidence="21" id="KW-0862">Zinc</keyword>
<dbReference type="FunFam" id="1.10.3460.10:FF:000001">
    <property type="entry name" value="Chlorophyll a-b binding protein, chloroplastic"/>
    <property type="match status" value="1"/>
</dbReference>
<feature type="binding site" description="axial binding residue" evidence="20">
    <location>
        <position position="436"/>
    </location>
    <ligand>
        <name>chlorophyll b</name>
        <dbReference type="ChEBI" id="CHEBI:61721"/>
        <label>1</label>
    </ligand>
    <ligandPart>
        <name>Mg</name>
        <dbReference type="ChEBI" id="CHEBI:25107"/>
    </ligandPart>
</feature>
<dbReference type="Gene3D" id="4.10.60.10">
    <property type="entry name" value="Zinc finger, CCHC-type"/>
    <property type="match status" value="1"/>
</dbReference>
<keyword evidence="9 22" id="KW-0934">Plastid</keyword>
<feature type="binding site" evidence="20">
    <location>
        <position position="587"/>
    </location>
    <ligand>
        <name>chlorophyll a</name>
        <dbReference type="ChEBI" id="CHEBI:58416"/>
        <label>1</label>
    </ligand>
</feature>
<evidence type="ECO:0000256" key="20">
    <source>
        <dbReference type="PIRSR" id="PIRSR601344-1"/>
    </source>
</evidence>
<feature type="binding site" evidence="20">
    <location>
        <position position="545"/>
    </location>
    <ligand>
        <name>chlorophyll a</name>
        <dbReference type="ChEBI" id="CHEBI:58416"/>
        <label>1</label>
    </ligand>
</feature>
<dbReference type="GO" id="GO:0009535">
    <property type="term" value="C:chloroplast thylakoid membrane"/>
    <property type="evidence" value="ECO:0000318"/>
    <property type="project" value="GO_Central"/>
</dbReference>
<keyword evidence="10" id="KW-0812">Transmembrane</keyword>
<keyword evidence="17 22" id="KW-0793">Thylakoid</keyword>
<evidence type="ECO:0000256" key="14">
    <source>
        <dbReference type="ARBA" id="ARBA00022946"/>
    </source>
</evidence>
<comment type="function">
    <text evidence="1 22">The light-harvesting complex (LHC) functions as a light receptor, it captures and delivers excitation energy to photosystems with which it is closely associated.</text>
</comment>
<feature type="binding site" evidence="20">
    <location>
        <position position="412"/>
    </location>
    <ligand>
        <name>chlorophyll a</name>
        <dbReference type="ChEBI" id="CHEBI:58416"/>
        <label>1</label>
    </ligand>
</feature>
<sequence>MESEFIALDKAGEEAEWLRNFLGDILYWPKPVAPVCIHCDSQAAIGLIVNDDFQVPVIVEKLPPLWKDFKNYLKHKRKEMAVEELFVRLRIEEDNKASERRSKRNSTINGAHIVEDDQNNFKKRKKAKQESNQTKKKFKGKCFNCGKIGHKSTDCRAPKKEKKKDQANMIESNKECDDLCAMFSECNLTGNPSEWWMDSGATRHVCANKELFSLFASAQVEEMIYMANSATAKVERIGKICLNMTSGKVLTLNNVLYICDINAIKRMLESKFDMKDLGVADVILGIRIHQNPQGLALSQSHYIEKVLDKFKDMEFGIAKTPLDVNFALRKNEAMAASTMALSSPSFAGQAVKLSPSASEITGNGRISMRKPVSKPASSGSPWYGPDRVKYLGPFSGESPSYLTGEFPGDYGWDTAGLSADPETFAKNRELEVIHCRWAMLGALGCVFPELLARNGVKFGEAVWFKAGSQIFSEGGLDYLGNPSLVHAQSILAIWACQVVLMGAVEGYRIAGGPLGEVVDPLYPGGSFDPLGLADDPEAFAELKVKEIKNGRLAMFSMFGFFVQAIVTGKGPLENLADHLADPVNNNAWAYATNFVPGK</sequence>
<keyword evidence="11" id="KW-0479">Metal-binding</keyword>
<feature type="binding site" description="axial binding residue" evidence="20">
    <location>
        <position position="505"/>
    </location>
    <ligand>
        <name>chlorophyll b</name>
        <dbReference type="ChEBI" id="CHEBI:61721"/>
        <label>1</label>
    </ligand>
    <ligandPart>
        <name>Mg</name>
        <dbReference type="ChEBI" id="CHEBI:25107"/>
    </ligandPart>
</feature>
<evidence type="ECO:0000256" key="12">
    <source>
        <dbReference type="ARBA" id="ARBA00022836"/>
    </source>
</evidence>
<dbReference type="InterPro" id="IPR054722">
    <property type="entry name" value="PolX-like_BBD"/>
</dbReference>
<feature type="binding site" description="axial binding residue" evidence="20">
    <location>
        <position position="485"/>
    </location>
    <ligand>
        <name>chlorophyll b</name>
        <dbReference type="ChEBI" id="CHEBI:61721"/>
        <label>1</label>
    </ligand>
    <ligandPart>
        <name>Mg</name>
        <dbReference type="ChEBI" id="CHEBI:25107"/>
    </ligandPart>
</feature>
<evidence type="ECO:0000313" key="25">
    <source>
        <dbReference type="Proteomes" id="UP000222542"/>
    </source>
</evidence>
<dbReference type="PROSITE" id="PS50158">
    <property type="entry name" value="ZF_CCHC"/>
    <property type="match status" value="1"/>
</dbReference>
<dbReference type="InterPro" id="IPR022796">
    <property type="entry name" value="Chloroa_b-bind"/>
</dbReference>
<keyword evidence="12 22" id="KW-0603">Photosystem I</keyword>
<keyword evidence="16 22" id="KW-0157">Chromophore</keyword>
<feature type="binding site" evidence="20">
    <location>
        <position position="549"/>
    </location>
    <ligand>
        <name>chlorophyll a</name>
        <dbReference type="ChEBI" id="CHEBI:58416"/>
        <label>1</label>
    </ligand>
</feature>
<dbReference type="InterPro" id="IPR001344">
    <property type="entry name" value="Chloro_AB-bd_pln"/>
</dbReference>
<dbReference type="GO" id="GO:0009416">
    <property type="term" value="P:response to light stimulus"/>
    <property type="evidence" value="ECO:0000318"/>
    <property type="project" value="GO_Central"/>
</dbReference>
<feature type="binding site" description="axial binding residue" evidence="20">
    <location>
        <position position="514"/>
    </location>
    <ligand>
        <name>chlorophyll b</name>
        <dbReference type="ChEBI" id="CHEBI:61721"/>
        <label>1</label>
    </ligand>
    <ligandPart>
        <name>Mg</name>
        <dbReference type="ChEBI" id="CHEBI:25107"/>
    </ligandPart>
</feature>
<keyword evidence="21" id="KW-0863">Zinc-finger</keyword>
<comment type="caution">
    <text evidence="24">The sequence shown here is derived from an EMBL/GenBank/DDBJ whole genome shotgun (WGS) entry which is preliminary data.</text>
</comment>
<evidence type="ECO:0000256" key="9">
    <source>
        <dbReference type="ARBA" id="ARBA00022640"/>
    </source>
</evidence>
<keyword evidence="15" id="KW-1133">Transmembrane helix</keyword>
<evidence type="ECO:0000256" key="8">
    <source>
        <dbReference type="ARBA" id="ARBA00022553"/>
    </source>
</evidence>
<feature type="binding site" evidence="20">
    <location>
        <position position="418"/>
    </location>
    <ligand>
        <name>chlorophyll a</name>
        <dbReference type="ChEBI" id="CHEBI:58416"/>
        <label>1</label>
    </ligand>
</feature>
<keyword evidence="13" id="KW-0460">Magnesium</keyword>
<feature type="binding site" evidence="20">
    <location>
        <position position="479"/>
    </location>
    <ligand>
        <name>chlorophyll a</name>
        <dbReference type="ChEBI" id="CHEBI:58416"/>
        <label>1</label>
    </ligand>
</feature>
<keyword evidence="8" id="KW-0597">Phosphoprotein</keyword>
<keyword evidence="19 22" id="KW-0604">Photosystem II</keyword>
<name>A0A2G3A7J8_CAPAN</name>
<feature type="domain" description="CCHC-type" evidence="23">
    <location>
        <begin position="141"/>
        <end position="156"/>
    </location>
</feature>
<dbReference type="EMBL" id="AYRZ02000002">
    <property type="protein sequence ID" value="PHT90204.1"/>
    <property type="molecule type" value="Genomic_DNA"/>
</dbReference>
<feature type="binding site" evidence="20">
    <location>
        <position position="563"/>
    </location>
    <ligand>
        <name>chlorophyll a</name>
        <dbReference type="ChEBI" id="CHEBI:58416"/>
        <label>1</label>
    </ligand>
</feature>
<organism evidence="24 25">
    <name type="scientific">Capsicum annuum</name>
    <name type="common">Capsicum pepper</name>
    <dbReference type="NCBI Taxonomy" id="4072"/>
    <lineage>
        <taxon>Eukaryota</taxon>
        <taxon>Viridiplantae</taxon>
        <taxon>Streptophyta</taxon>
        <taxon>Embryophyta</taxon>
        <taxon>Tracheophyta</taxon>
        <taxon>Spermatophyta</taxon>
        <taxon>Magnoliopsida</taxon>
        <taxon>eudicotyledons</taxon>
        <taxon>Gunneridae</taxon>
        <taxon>Pentapetalae</taxon>
        <taxon>asterids</taxon>
        <taxon>lamiids</taxon>
        <taxon>Solanales</taxon>
        <taxon>Solanaceae</taxon>
        <taxon>Solanoideae</taxon>
        <taxon>Capsiceae</taxon>
        <taxon>Capsicum</taxon>
    </lineage>
</organism>
<evidence type="ECO:0000256" key="17">
    <source>
        <dbReference type="ARBA" id="ARBA00023078"/>
    </source>
</evidence>
<feature type="binding site" description="axial binding residue" evidence="20">
    <location>
        <position position="497"/>
    </location>
    <ligand>
        <name>chlorophyll b</name>
        <dbReference type="ChEBI" id="CHEBI:61721"/>
        <label>1</label>
    </ligand>
    <ligandPart>
        <name>Mg</name>
        <dbReference type="ChEBI" id="CHEBI:25107"/>
    </ligandPart>
</feature>
<evidence type="ECO:0000256" key="19">
    <source>
        <dbReference type="ARBA" id="ARBA00023276"/>
    </source>
</evidence>
<evidence type="ECO:0000256" key="22">
    <source>
        <dbReference type="RuleBase" id="RU363080"/>
    </source>
</evidence>
<feature type="binding site" evidence="20">
    <location>
        <position position="469"/>
    </location>
    <ligand>
        <name>chlorophyll a</name>
        <dbReference type="ChEBI" id="CHEBI:58416"/>
        <label>1</label>
    </ligand>
</feature>
<evidence type="ECO:0000256" key="21">
    <source>
        <dbReference type="PROSITE-ProRule" id="PRU00047"/>
    </source>
</evidence>
<comment type="similarity">
    <text evidence="3 22">Belongs to the light-harvesting chlorophyll a/b-binding (LHC) protein family.</text>
</comment>
<comment type="subunit">
    <text evidence="4">The LHC complex consists of chlorophyll a-b binding proteins.</text>
</comment>
<evidence type="ECO:0000256" key="15">
    <source>
        <dbReference type="ARBA" id="ARBA00022989"/>
    </source>
</evidence>
<gene>
    <name evidence="24" type="ORF">T459_05317</name>
</gene>
<keyword evidence="6 22" id="KW-0150">Chloroplast</keyword>
<proteinExistence type="inferred from homology"/>
<dbReference type="Proteomes" id="UP000222542">
    <property type="component" value="Unassembled WGS sequence"/>
</dbReference>
<dbReference type="GO" id="GO:0009768">
    <property type="term" value="P:photosynthesis, light harvesting in photosystem I"/>
    <property type="evidence" value="ECO:0000318"/>
    <property type="project" value="GO_Central"/>
</dbReference>